<dbReference type="Pfam" id="PF05565">
    <property type="entry name" value="Sipho_Gp157"/>
    <property type="match status" value="1"/>
</dbReference>
<reference evidence="2" key="1">
    <citation type="journal article" date="2021" name="PeerJ">
        <title>Extensive microbial diversity within the chicken gut microbiome revealed by metagenomics and culture.</title>
        <authorList>
            <person name="Gilroy R."/>
            <person name="Ravi A."/>
            <person name="Getino M."/>
            <person name="Pursley I."/>
            <person name="Horton D.L."/>
            <person name="Alikhan N.F."/>
            <person name="Baker D."/>
            <person name="Gharbi K."/>
            <person name="Hall N."/>
            <person name="Watson M."/>
            <person name="Adriaenssens E.M."/>
            <person name="Foster-Nyarko E."/>
            <person name="Jarju S."/>
            <person name="Secka A."/>
            <person name="Antonio M."/>
            <person name="Oren A."/>
            <person name="Chaudhuri R.R."/>
            <person name="La Ragione R."/>
            <person name="Hildebrand F."/>
            <person name="Pallen M.J."/>
        </authorList>
    </citation>
    <scope>NUCLEOTIDE SEQUENCE</scope>
    <source>
        <strain evidence="2">CHK172-16539</strain>
    </source>
</reference>
<name>A0A9D2JJQ9_9ENTE</name>
<keyword evidence="1" id="KW-0175">Coiled coil</keyword>
<gene>
    <name evidence="2" type="ORF">IAA20_08975</name>
</gene>
<dbReference type="Proteomes" id="UP000824063">
    <property type="component" value="Unassembled WGS sequence"/>
</dbReference>
<organism evidence="2 3">
    <name type="scientific">Candidatus Enterococcus avicola</name>
    <dbReference type="NCBI Taxonomy" id="2838561"/>
    <lineage>
        <taxon>Bacteria</taxon>
        <taxon>Bacillati</taxon>
        <taxon>Bacillota</taxon>
        <taxon>Bacilli</taxon>
        <taxon>Lactobacillales</taxon>
        <taxon>Enterococcaceae</taxon>
        <taxon>Enterococcus</taxon>
    </lineage>
</organism>
<proteinExistence type="predicted"/>
<feature type="coiled-coil region" evidence="1">
    <location>
        <begin position="4"/>
        <end position="75"/>
    </location>
</feature>
<dbReference type="InterPro" id="IPR008840">
    <property type="entry name" value="Sipho_Gp157"/>
</dbReference>
<sequence>MATLYNLTNDYQRVLEMAEQLDEELFKDTLESLNDEIEVKAENTAKVIKELEGQVDILTKEVQRLNERKTTLNNNVTRLKLYLQDEMEKVGKTKIKGELFNIGIQNNPVAIYVTDEEKLPKVFFEEQKPKLNKTLLKNELKSGSVVEGAELRQGRSLRIR</sequence>
<protein>
    <submittedName>
        <fullName evidence="2">Siphovirus Gp157 family protein</fullName>
    </submittedName>
</protein>
<dbReference type="EMBL" id="DXBN01000209">
    <property type="protein sequence ID" value="HIZ54060.1"/>
    <property type="molecule type" value="Genomic_DNA"/>
</dbReference>
<accession>A0A9D2JJQ9</accession>
<reference evidence="2" key="2">
    <citation type="submission" date="2021-04" db="EMBL/GenBank/DDBJ databases">
        <authorList>
            <person name="Gilroy R."/>
        </authorList>
    </citation>
    <scope>NUCLEOTIDE SEQUENCE</scope>
    <source>
        <strain evidence="2">CHK172-16539</strain>
    </source>
</reference>
<evidence type="ECO:0000313" key="2">
    <source>
        <dbReference type="EMBL" id="HIZ54060.1"/>
    </source>
</evidence>
<evidence type="ECO:0000313" key="3">
    <source>
        <dbReference type="Proteomes" id="UP000824063"/>
    </source>
</evidence>
<comment type="caution">
    <text evidence="2">The sequence shown here is derived from an EMBL/GenBank/DDBJ whole genome shotgun (WGS) entry which is preliminary data.</text>
</comment>
<dbReference type="AlphaFoldDB" id="A0A9D2JJQ9"/>
<evidence type="ECO:0000256" key="1">
    <source>
        <dbReference type="SAM" id="Coils"/>
    </source>
</evidence>